<dbReference type="Proteomes" id="UP000321635">
    <property type="component" value="Unassembled WGS sequence"/>
</dbReference>
<proteinExistence type="predicted"/>
<reference evidence="1 2" key="1">
    <citation type="submission" date="2019-07" db="EMBL/GenBank/DDBJ databases">
        <title>Whole genome shotgun sequence of Acetobacter nitrogenifigens NBRC 105050.</title>
        <authorList>
            <person name="Hosoyama A."/>
            <person name="Uohara A."/>
            <person name="Ohji S."/>
            <person name="Ichikawa N."/>
        </authorList>
    </citation>
    <scope>NUCLEOTIDE SEQUENCE [LARGE SCALE GENOMIC DNA]</scope>
    <source>
        <strain evidence="1 2">NBRC 105050</strain>
    </source>
</reference>
<dbReference type="EMBL" id="BJYF01000008">
    <property type="protein sequence ID" value="GEN59735.1"/>
    <property type="molecule type" value="Genomic_DNA"/>
</dbReference>
<gene>
    <name evidence="1" type="ORF">ANI02nite_16190</name>
</gene>
<sequence>MSDCFFVGLEKVGVEFVAADMPNANRLTVSVMALVAQQEREAISARANAALALQEPMDRNSTGIAY</sequence>
<keyword evidence="2" id="KW-1185">Reference proteome</keyword>
<comment type="caution">
    <text evidence="1">The sequence shown here is derived from an EMBL/GenBank/DDBJ whole genome shotgun (WGS) entry which is preliminary data.</text>
</comment>
<protein>
    <recommendedName>
        <fullName evidence="3">Resolvase/invertase-type recombinase catalytic domain-containing protein</fullName>
    </recommendedName>
</protein>
<organism evidence="1 2">
    <name type="scientific">Acetobacter nitrogenifigens DSM 23921 = NBRC 105050</name>
    <dbReference type="NCBI Taxonomy" id="1120919"/>
    <lineage>
        <taxon>Bacteria</taxon>
        <taxon>Pseudomonadati</taxon>
        <taxon>Pseudomonadota</taxon>
        <taxon>Alphaproteobacteria</taxon>
        <taxon>Acetobacterales</taxon>
        <taxon>Acetobacteraceae</taxon>
        <taxon>Acetobacter</taxon>
    </lineage>
</organism>
<evidence type="ECO:0008006" key="3">
    <source>
        <dbReference type="Google" id="ProtNLM"/>
    </source>
</evidence>
<dbReference type="AlphaFoldDB" id="A0A511X9Y6"/>
<name>A0A511X9Y6_9PROT</name>
<dbReference type="GO" id="GO:0003677">
    <property type="term" value="F:DNA binding"/>
    <property type="evidence" value="ECO:0007669"/>
    <property type="project" value="InterPro"/>
</dbReference>
<dbReference type="SUPFAM" id="SSF53041">
    <property type="entry name" value="Resolvase-like"/>
    <property type="match status" value="1"/>
</dbReference>
<evidence type="ECO:0000313" key="2">
    <source>
        <dbReference type="Proteomes" id="UP000321635"/>
    </source>
</evidence>
<accession>A0A511X9Y6</accession>
<dbReference type="InterPro" id="IPR036162">
    <property type="entry name" value="Resolvase-like_N_sf"/>
</dbReference>
<dbReference type="GO" id="GO:0000150">
    <property type="term" value="F:DNA strand exchange activity"/>
    <property type="evidence" value="ECO:0007669"/>
    <property type="project" value="InterPro"/>
</dbReference>
<dbReference type="RefSeq" id="WP_026399238.1">
    <property type="nucleotide sequence ID" value="NZ_BAPG01000121.1"/>
</dbReference>
<evidence type="ECO:0000313" key="1">
    <source>
        <dbReference type="EMBL" id="GEN59735.1"/>
    </source>
</evidence>